<evidence type="ECO:0000256" key="5">
    <source>
        <dbReference type="ARBA" id="ARBA00022727"/>
    </source>
</evidence>
<dbReference type="InterPro" id="IPR039430">
    <property type="entry name" value="Thymidylate_kin-like_dom"/>
</dbReference>
<comment type="caution">
    <text evidence="14">The sequence shown here is derived from an EMBL/GenBank/DDBJ whole genome shotgun (WGS) entry which is preliminary data.</text>
</comment>
<evidence type="ECO:0000256" key="1">
    <source>
        <dbReference type="ARBA" id="ARBA00009776"/>
    </source>
</evidence>
<evidence type="ECO:0000259" key="13">
    <source>
        <dbReference type="Pfam" id="PF02223"/>
    </source>
</evidence>
<comment type="function">
    <text evidence="11 12">Phosphorylation of dTMP to form dTDP in both de novo and salvage pathways of dTTP synthesis.</text>
</comment>
<dbReference type="GO" id="GO:0004798">
    <property type="term" value="F:dTMP kinase activity"/>
    <property type="evidence" value="ECO:0007669"/>
    <property type="project" value="UniProtKB-UniRule"/>
</dbReference>
<dbReference type="GO" id="GO:0006235">
    <property type="term" value="P:dTTP biosynthetic process"/>
    <property type="evidence" value="ECO:0007669"/>
    <property type="project" value="UniProtKB-UniRule"/>
</dbReference>
<keyword evidence="5 12" id="KW-0545">Nucleotide biosynthesis</keyword>
<keyword evidence="6 12" id="KW-0547">Nucleotide-binding</keyword>
<evidence type="ECO:0000256" key="9">
    <source>
        <dbReference type="ARBA" id="ARBA00029962"/>
    </source>
</evidence>
<feature type="binding site" evidence="12">
    <location>
        <begin position="13"/>
        <end position="20"/>
    </location>
    <ligand>
        <name>ATP</name>
        <dbReference type="ChEBI" id="CHEBI:30616"/>
    </ligand>
</feature>
<evidence type="ECO:0000256" key="10">
    <source>
        <dbReference type="ARBA" id="ARBA00048743"/>
    </source>
</evidence>
<evidence type="ECO:0000313" key="15">
    <source>
        <dbReference type="Proteomes" id="UP000054858"/>
    </source>
</evidence>
<dbReference type="PANTHER" id="PTHR10344:SF4">
    <property type="entry name" value="UMP-CMP KINASE 2, MITOCHONDRIAL"/>
    <property type="match status" value="1"/>
</dbReference>
<dbReference type="Proteomes" id="UP000054858">
    <property type="component" value="Unassembled WGS sequence"/>
</dbReference>
<evidence type="ECO:0000256" key="3">
    <source>
        <dbReference type="ARBA" id="ARBA00017144"/>
    </source>
</evidence>
<dbReference type="PANTHER" id="PTHR10344">
    <property type="entry name" value="THYMIDYLATE KINASE"/>
    <property type="match status" value="1"/>
</dbReference>
<comment type="catalytic activity">
    <reaction evidence="10 12">
        <text>dTMP + ATP = dTDP + ADP</text>
        <dbReference type="Rhea" id="RHEA:13517"/>
        <dbReference type="ChEBI" id="CHEBI:30616"/>
        <dbReference type="ChEBI" id="CHEBI:58369"/>
        <dbReference type="ChEBI" id="CHEBI:63528"/>
        <dbReference type="ChEBI" id="CHEBI:456216"/>
        <dbReference type="EC" id="2.7.4.9"/>
    </reaction>
</comment>
<dbReference type="FunFam" id="3.40.50.300:FF:000225">
    <property type="entry name" value="Thymidylate kinase"/>
    <property type="match status" value="1"/>
</dbReference>
<dbReference type="NCBIfam" id="TIGR00041">
    <property type="entry name" value="DTMP_kinase"/>
    <property type="match status" value="1"/>
</dbReference>
<dbReference type="EC" id="2.7.4.9" evidence="2 12"/>
<comment type="similarity">
    <text evidence="1 12">Belongs to the thymidylate kinase family.</text>
</comment>
<dbReference type="InterPro" id="IPR027417">
    <property type="entry name" value="P-loop_NTPase"/>
</dbReference>
<evidence type="ECO:0000256" key="4">
    <source>
        <dbReference type="ARBA" id="ARBA00022679"/>
    </source>
</evidence>
<evidence type="ECO:0000256" key="12">
    <source>
        <dbReference type="HAMAP-Rule" id="MF_00165"/>
    </source>
</evidence>
<dbReference type="HAMAP" id="MF_00165">
    <property type="entry name" value="Thymidylate_kinase"/>
    <property type="match status" value="1"/>
</dbReference>
<evidence type="ECO:0000256" key="2">
    <source>
        <dbReference type="ARBA" id="ARBA00012980"/>
    </source>
</evidence>
<dbReference type="EMBL" id="LNYP01000029">
    <property type="protein sequence ID" value="KTD37723.1"/>
    <property type="molecule type" value="Genomic_DNA"/>
</dbReference>
<proteinExistence type="inferred from homology"/>
<dbReference type="AlphaFoldDB" id="A0A0W0WZH0"/>
<dbReference type="InterPro" id="IPR018094">
    <property type="entry name" value="Thymidylate_kinase"/>
</dbReference>
<dbReference type="GO" id="GO:0005524">
    <property type="term" value="F:ATP binding"/>
    <property type="evidence" value="ECO:0007669"/>
    <property type="project" value="UniProtKB-UniRule"/>
</dbReference>
<accession>A0A0W0WZH0</accession>
<sequence length="217" mass="24406">MKSQRGHFIVVEGLEGAGKSTAISTIKRFLTDKIDEVIFTREPGGTRVGEAVRHLIKDIVPEEPLDSRAELLLFYAARVQLLEQVIKPALGRGCWVLADRFELSTFAYQGGGRKLDHQMITNLSSFCLGGFQPDLIIFLDVTPQKGLQRAYKRGKTDRIEQEALSFFNDVYTSYHNQMKTMKNVVIIDACQPLKVVQASIRAALEKYIVHHAISILD</sequence>
<evidence type="ECO:0000256" key="8">
    <source>
        <dbReference type="ARBA" id="ARBA00022840"/>
    </source>
</evidence>
<dbReference type="Pfam" id="PF02223">
    <property type="entry name" value="Thymidylate_kin"/>
    <property type="match status" value="1"/>
</dbReference>
<dbReference type="CDD" id="cd01672">
    <property type="entry name" value="TMPK"/>
    <property type="match status" value="1"/>
</dbReference>
<feature type="domain" description="Thymidylate kinase-like" evidence="13">
    <location>
        <begin position="11"/>
        <end position="200"/>
    </location>
</feature>
<dbReference type="Gene3D" id="3.40.50.300">
    <property type="entry name" value="P-loop containing nucleotide triphosphate hydrolases"/>
    <property type="match status" value="1"/>
</dbReference>
<dbReference type="GO" id="GO:0006227">
    <property type="term" value="P:dUDP biosynthetic process"/>
    <property type="evidence" value="ECO:0007669"/>
    <property type="project" value="TreeGrafter"/>
</dbReference>
<evidence type="ECO:0000313" key="14">
    <source>
        <dbReference type="EMBL" id="KTD37723.1"/>
    </source>
</evidence>
<keyword evidence="4 12" id="KW-0808">Transferase</keyword>
<reference evidence="14 15" key="1">
    <citation type="submission" date="2015-11" db="EMBL/GenBank/DDBJ databases">
        <title>Genomic analysis of 38 Legionella species identifies large and diverse effector repertoires.</title>
        <authorList>
            <person name="Burstein D."/>
            <person name="Amaro F."/>
            <person name="Zusman T."/>
            <person name="Lifshitz Z."/>
            <person name="Cohen O."/>
            <person name="Gilbert J.A."/>
            <person name="Pupko T."/>
            <person name="Shuman H.A."/>
            <person name="Segal G."/>
        </authorList>
    </citation>
    <scope>NUCLEOTIDE SEQUENCE [LARGE SCALE GENOMIC DNA]</scope>
    <source>
        <strain evidence="14 15">Oak Ridge-10</strain>
    </source>
</reference>
<evidence type="ECO:0000256" key="7">
    <source>
        <dbReference type="ARBA" id="ARBA00022777"/>
    </source>
</evidence>
<dbReference type="GO" id="GO:0005829">
    <property type="term" value="C:cytosol"/>
    <property type="evidence" value="ECO:0007669"/>
    <property type="project" value="TreeGrafter"/>
</dbReference>
<name>A0A0W0WZH0_9GAMM</name>
<dbReference type="GO" id="GO:0006233">
    <property type="term" value="P:dTDP biosynthetic process"/>
    <property type="evidence" value="ECO:0007669"/>
    <property type="project" value="InterPro"/>
</dbReference>
<dbReference type="RefSeq" id="WP_025385417.1">
    <property type="nucleotide sequence ID" value="NZ_LCUA01000002.1"/>
</dbReference>
<dbReference type="PATRIC" id="fig|29423.5.peg.1465"/>
<protein>
    <recommendedName>
        <fullName evidence="3 12">Thymidylate kinase</fullName>
        <ecNumber evidence="2 12">2.7.4.9</ecNumber>
    </recommendedName>
    <alternativeName>
        <fullName evidence="9 12">dTMP kinase</fullName>
    </alternativeName>
</protein>
<dbReference type="SUPFAM" id="SSF52540">
    <property type="entry name" value="P-loop containing nucleoside triphosphate hydrolases"/>
    <property type="match status" value="1"/>
</dbReference>
<evidence type="ECO:0000256" key="6">
    <source>
        <dbReference type="ARBA" id="ARBA00022741"/>
    </source>
</evidence>
<gene>
    <name evidence="12 14" type="primary">tmk</name>
    <name evidence="14" type="ORF">Loak_1399</name>
</gene>
<keyword evidence="8 12" id="KW-0067">ATP-binding</keyword>
<keyword evidence="7 12" id="KW-0418">Kinase</keyword>
<evidence type="ECO:0000256" key="11">
    <source>
        <dbReference type="ARBA" id="ARBA00057735"/>
    </source>
</evidence>
<organism evidence="14 15">
    <name type="scientific">Legionella oakridgensis</name>
    <dbReference type="NCBI Taxonomy" id="29423"/>
    <lineage>
        <taxon>Bacteria</taxon>
        <taxon>Pseudomonadati</taxon>
        <taxon>Pseudomonadota</taxon>
        <taxon>Gammaproteobacteria</taxon>
        <taxon>Legionellales</taxon>
        <taxon>Legionellaceae</taxon>
        <taxon>Legionella</taxon>
    </lineage>
</organism>